<dbReference type="EMBL" id="JAACJP010000027">
    <property type="protein sequence ID" value="KAF5376726.1"/>
    <property type="molecule type" value="Genomic_DNA"/>
</dbReference>
<proteinExistence type="predicted"/>
<protein>
    <submittedName>
        <fullName evidence="1">Uncharacterized protein</fullName>
    </submittedName>
</protein>
<gene>
    <name evidence="1" type="ORF">D9615_007806</name>
</gene>
<organism evidence="1 2">
    <name type="scientific">Tricholomella constricta</name>
    <dbReference type="NCBI Taxonomy" id="117010"/>
    <lineage>
        <taxon>Eukaryota</taxon>
        <taxon>Fungi</taxon>
        <taxon>Dikarya</taxon>
        <taxon>Basidiomycota</taxon>
        <taxon>Agaricomycotina</taxon>
        <taxon>Agaricomycetes</taxon>
        <taxon>Agaricomycetidae</taxon>
        <taxon>Agaricales</taxon>
        <taxon>Tricholomatineae</taxon>
        <taxon>Lyophyllaceae</taxon>
        <taxon>Tricholomella</taxon>
    </lineage>
</organism>
<accession>A0A8H5H4C3</accession>
<evidence type="ECO:0000313" key="1">
    <source>
        <dbReference type="EMBL" id="KAF5376726.1"/>
    </source>
</evidence>
<keyword evidence="2" id="KW-1185">Reference proteome</keyword>
<dbReference type="AlphaFoldDB" id="A0A8H5H4C3"/>
<comment type="caution">
    <text evidence="1">The sequence shown here is derived from an EMBL/GenBank/DDBJ whole genome shotgun (WGS) entry which is preliminary data.</text>
</comment>
<name>A0A8H5H4C3_9AGAR</name>
<reference evidence="1 2" key="1">
    <citation type="journal article" date="2020" name="ISME J.">
        <title>Uncovering the hidden diversity of litter-decomposition mechanisms in mushroom-forming fungi.</title>
        <authorList>
            <person name="Floudas D."/>
            <person name="Bentzer J."/>
            <person name="Ahren D."/>
            <person name="Johansson T."/>
            <person name="Persson P."/>
            <person name="Tunlid A."/>
        </authorList>
    </citation>
    <scope>NUCLEOTIDE SEQUENCE [LARGE SCALE GENOMIC DNA]</scope>
    <source>
        <strain evidence="1 2">CBS 661.87</strain>
    </source>
</reference>
<evidence type="ECO:0000313" key="2">
    <source>
        <dbReference type="Proteomes" id="UP000565441"/>
    </source>
</evidence>
<sequence>MITNDGRDVIGVGSLKYWGRVVLQGVTDAQRFYSEALHALDDWFKELKSVVEGVLVSAGDAECLRDEIFSFAEDICRYHDGARFVVQEYGAHNEPFSDFLTREKKRAS</sequence>
<dbReference type="Proteomes" id="UP000565441">
    <property type="component" value="Unassembled WGS sequence"/>
</dbReference>
<dbReference type="OrthoDB" id="2152029at2759"/>